<evidence type="ECO:0000256" key="10">
    <source>
        <dbReference type="ARBA" id="ARBA00023201"/>
    </source>
</evidence>
<dbReference type="InterPro" id="IPR038377">
    <property type="entry name" value="Na/Glc_symporter_sf"/>
</dbReference>
<dbReference type="Pfam" id="PF00474">
    <property type="entry name" value="SSF"/>
    <property type="match status" value="1"/>
</dbReference>
<dbReference type="Gene3D" id="1.20.1730.10">
    <property type="entry name" value="Sodium/glucose cotransporter"/>
    <property type="match status" value="1"/>
</dbReference>
<accession>A0ABD0QMG7</accession>
<evidence type="ECO:0008006" key="15">
    <source>
        <dbReference type="Google" id="ProtNLM"/>
    </source>
</evidence>
<dbReference type="InterPro" id="IPR001734">
    <property type="entry name" value="Na/solute_symporter"/>
</dbReference>
<dbReference type="EMBL" id="JAMKFB020000008">
    <property type="protein sequence ID" value="KAL0187032.1"/>
    <property type="molecule type" value="Genomic_DNA"/>
</dbReference>
<dbReference type="AlphaFoldDB" id="A0ABD0QMG7"/>
<feature type="non-terminal residue" evidence="13">
    <location>
        <position position="118"/>
    </location>
</feature>
<keyword evidence="3" id="KW-0813">Transport</keyword>
<evidence type="ECO:0000256" key="12">
    <source>
        <dbReference type="SAM" id="Phobius"/>
    </source>
</evidence>
<proteinExistence type="inferred from homology"/>
<dbReference type="PANTHER" id="PTHR42985:SF11">
    <property type="entry name" value="SODIUM_IODIDE COTRANSPORTER"/>
    <property type="match status" value="1"/>
</dbReference>
<evidence type="ECO:0000256" key="1">
    <source>
        <dbReference type="ARBA" id="ARBA00004651"/>
    </source>
</evidence>
<keyword evidence="14" id="KW-1185">Reference proteome</keyword>
<feature type="transmembrane region" description="Helical" evidence="12">
    <location>
        <begin position="86"/>
        <end position="109"/>
    </location>
</feature>
<evidence type="ECO:0000256" key="3">
    <source>
        <dbReference type="ARBA" id="ARBA00022448"/>
    </source>
</evidence>
<evidence type="ECO:0000256" key="6">
    <source>
        <dbReference type="ARBA" id="ARBA00022989"/>
    </source>
</evidence>
<keyword evidence="9 12" id="KW-0472">Membrane</keyword>
<gene>
    <name evidence="13" type="ORF">M9458_018702</name>
</gene>
<dbReference type="PROSITE" id="PS50283">
    <property type="entry name" value="NA_SOLUT_SYMP_3"/>
    <property type="match status" value="1"/>
</dbReference>
<reference evidence="13 14" key="1">
    <citation type="submission" date="2024-05" db="EMBL/GenBank/DDBJ databases">
        <title>Genome sequencing and assembly of Indian major carp, Cirrhinus mrigala (Hamilton, 1822).</title>
        <authorList>
            <person name="Mohindra V."/>
            <person name="Chowdhury L.M."/>
            <person name="Lal K."/>
            <person name="Jena J.K."/>
        </authorList>
    </citation>
    <scope>NUCLEOTIDE SEQUENCE [LARGE SCALE GENOMIC DNA]</scope>
    <source>
        <strain evidence="13">CM1030</strain>
        <tissue evidence="13">Blood</tissue>
    </source>
</reference>
<organism evidence="13 14">
    <name type="scientific">Cirrhinus mrigala</name>
    <name type="common">Mrigala</name>
    <dbReference type="NCBI Taxonomy" id="683832"/>
    <lineage>
        <taxon>Eukaryota</taxon>
        <taxon>Metazoa</taxon>
        <taxon>Chordata</taxon>
        <taxon>Craniata</taxon>
        <taxon>Vertebrata</taxon>
        <taxon>Euteleostomi</taxon>
        <taxon>Actinopterygii</taxon>
        <taxon>Neopterygii</taxon>
        <taxon>Teleostei</taxon>
        <taxon>Ostariophysi</taxon>
        <taxon>Cypriniformes</taxon>
        <taxon>Cyprinidae</taxon>
        <taxon>Labeoninae</taxon>
        <taxon>Labeonini</taxon>
        <taxon>Cirrhinus</taxon>
    </lineage>
</organism>
<comment type="subcellular location">
    <subcellularLocation>
        <location evidence="1">Cell membrane</location>
        <topology evidence="1">Multi-pass membrane protein</topology>
    </subcellularLocation>
</comment>
<name>A0ABD0QMG7_CIRMR</name>
<protein>
    <recommendedName>
        <fullName evidence="15">Sodium/iodide cotransporter</fullName>
    </recommendedName>
</protein>
<feature type="transmembrane region" description="Helical" evidence="12">
    <location>
        <begin position="52"/>
        <end position="74"/>
    </location>
</feature>
<sequence>MASDSDRPGFSLVDYAVFAAMLGVSVAIGLFQSLRKSTDRSNVDSFFTGGRSFSAVPVGLSLCASFMSAVQVLGVPSEAYLYGFKFLYMCLGQALNSLIVAVLFVPVFYRLKITSSSQ</sequence>
<dbReference type="PANTHER" id="PTHR42985">
    <property type="entry name" value="SODIUM-COUPLED MONOCARBOXYLATE TRANSPORTER"/>
    <property type="match status" value="1"/>
</dbReference>
<keyword evidence="4" id="KW-1003">Cell membrane</keyword>
<keyword evidence="7" id="KW-0915">Sodium</keyword>
<evidence type="ECO:0000256" key="7">
    <source>
        <dbReference type="ARBA" id="ARBA00023053"/>
    </source>
</evidence>
<evidence type="ECO:0000256" key="5">
    <source>
        <dbReference type="ARBA" id="ARBA00022692"/>
    </source>
</evidence>
<keyword evidence="8" id="KW-0406">Ion transport</keyword>
<dbReference type="GO" id="GO:0005886">
    <property type="term" value="C:plasma membrane"/>
    <property type="evidence" value="ECO:0007669"/>
    <property type="project" value="UniProtKB-SubCell"/>
</dbReference>
<dbReference type="GO" id="GO:0006814">
    <property type="term" value="P:sodium ion transport"/>
    <property type="evidence" value="ECO:0007669"/>
    <property type="project" value="UniProtKB-KW"/>
</dbReference>
<evidence type="ECO:0000256" key="2">
    <source>
        <dbReference type="ARBA" id="ARBA00006434"/>
    </source>
</evidence>
<evidence type="ECO:0000256" key="11">
    <source>
        <dbReference type="RuleBase" id="RU362091"/>
    </source>
</evidence>
<dbReference type="InterPro" id="IPR051163">
    <property type="entry name" value="Sodium:Solute_Symporter_SSF"/>
</dbReference>
<evidence type="ECO:0000256" key="4">
    <source>
        <dbReference type="ARBA" id="ARBA00022475"/>
    </source>
</evidence>
<evidence type="ECO:0000256" key="9">
    <source>
        <dbReference type="ARBA" id="ARBA00023136"/>
    </source>
</evidence>
<keyword evidence="5 12" id="KW-0812">Transmembrane</keyword>
<evidence type="ECO:0000256" key="8">
    <source>
        <dbReference type="ARBA" id="ARBA00023065"/>
    </source>
</evidence>
<keyword evidence="6 12" id="KW-1133">Transmembrane helix</keyword>
<comment type="caution">
    <text evidence="13">The sequence shown here is derived from an EMBL/GenBank/DDBJ whole genome shotgun (WGS) entry which is preliminary data.</text>
</comment>
<comment type="similarity">
    <text evidence="2 11">Belongs to the sodium:solute symporter (SSF) (TC 2.A.21) family.</text>
</comment>
<feature type="transmembrane region" description="Helical" evidence="12">
    <location>
        <begin position="12"/>
        <end position="31"/>
    </location>
</feature>
<evidence type="ECO:0000313" key="14">
    <source>
        <dbReference type="Proteomes" id="UP001529510"/>
    </source>
</evidence>
<dbReference type="Proteomes" id="UP001529510">
    <property type="component" value="Unassembled WGS sequence"/>
</dbReference>
<keyword evidence="10" id="KW-0739">Sodium transport</keyword>
<dbReference type="GO" id="GO:0022857">
    <property type="term" value="F:transmembrane transporter activity"/>
    <property type="evidence" value="ECO:0007669"/>
    <property type="project" value="UniProtKB-ARBA"/>
</dbReference>
<evidence type="ECO:0000313" key="13">
    <source>
        <dbReference type="EMBL" id="KAL0187032.1"/>
    </source>
</evidence>